<evidence type="ECO:0000256" key="1">
    <source>
        <dbReference type="ARBA" id="ARBA00004141"/>
    </source>
</evidence>
<dbReference type="HOGENOM" id="CLU_2928691_0_0_1"/>
<dbReference type="InterPro" id="IPR036640">
    <property type="entry name" value="ABC1_TM_sf"/>
</dbReference>
<comment type="subcellular location">
    <subcellularLocation>
        <location evidence="1">Membrane</location>
        <topology evidence="1">Multi-pass membrane protein</topology>
    </subcellularLocation>
</comment>
<reference evidence="7" key="3">
    <citation type="submission" date="2025-09" db="UniProtKB">
        <authorList>
            <consortium name="Ensembl"/>
        </authorList>
    </citation>
    <scope>IDENTIFICATION</scope>
    <source>
        <strain evidence="7">Thoroughbred</strain>
    </source>
</reference>
<dbReference type="Ensembl" id="ENSECAT00000005402.2">
    <property type="protein sequence ID" value="ENSECAP00000003800.2"/>
    <property type="gene ID" value="ENSECAG00000005499.2"/>
</dbReference>
<evidence type="ECO:0000256" key="3">
    <source>
        <dbReference type="ARBA" id="ARBA00022989"/>
    </source>
</evidence>
<evidence type="ECO:0000313" key="7">
    <source>
        <dbReference type="Ensembl" id="ENSECAP00000003800.2"/>
    </source>
</evidence>
<feature type="transmembrane region" description="Helical" evidence="5">
    <location>
        <begin position="105"/>
        <end position="122"/>
    </location>
</feature>
<organism evidence="7 8">
    <name type="scientific">Equus caballus</name>
    <name type="common">Horse</name>
    <dbReference type="NCBI Taxonomy" id="9796"/>
    <lineage>
        <taxon>Eukaryota</taxon>
        <taxon>Metazoa</taxon>
        <taxon>Chordata</taxon>
        <taxon>Craniata</taxon>
        <taxon>Vertebrata</taxon>
        <taxon>Euteleostomi</taxon>
        <taxon>Mammalia</taxon>
        <taxon>Eutheria</taxon>
        <taxon>Laurasiatheria</taxon>
        <taxon>Perissodactyla</taxon>
        <taxon>Equidae</taxon>
        <taxon>Equus</taxon>
    </lineage>
</organism>
<evidence type="ECO:0000259" key="6">
    <source>
        <dbReference type="PROSITE" id="PS50929"/>
    </source>
</evidence>
<keyword evidence="2 5" id="KW-0812">Transmembrane</keyword>
<feature type="transmembrane region" description="Helical" evidence="5">
    <location>
        <begin position="6"/>
        <end position="32"/>
    </location>
</feature>
<evidence type="ECO:0000256" key="2">
    <source>
        <dbReference type="ARBA" id="ARBA00022692"/>
    </source>
</evidence>
<reference evidence="7 8" key="1">
    <citation type="journal article" date="2009" name="Science">
        <title>Genome sequence, comparative analysis, and population genetics of the domestic horse.</title>
        <authorList>
            <consortium name="Broad Institute Genome Sequencing Platform"/>
            <consortium name="Broad Institute Whole Genome Assembly Team"/>
            <person name="Wade C.M."/>
            <person name="Giulotto E."/>
            <person name="Sigurdsson S."/>
            <person name="Zoli M."/>
            <person name="Gnerre S."/>
            <person name="Imsland F."/>
            <person name="Lear T.L."/>
            <person name="Adelson D.L."/>
            <person name="Bailey E."/>
            <person name="Bellone R.R."/>
            <person name="Bloecker H."/>
            <person name="Distl O."/>
            <person name="Edgar R.C."/>
            <person name="Garber M."/>
            <person name="Leeb T."/>
            <person name="Mauceli E."/>
            <person name="MacLeod J.N."/>
            <person name="Penedo M.C.T."/>
            <person name="Raison J.M."/>
            <person name="Sharpe T."/>
            <person name="Vogel J."/>
            <person name="Andersson L."/>
            <person name="Antczak D.F."/>
            <person name="Biagi T."/>
            <person name="Binns M.M."/>
            <person name="Chowdhary B.P."/>
            <person name="Coleman S.J."/>
            <person name="Della Valle G."/>
            <person name="Fryc S."/>
            <person name="Guerin G."/>
            <person name="Hasegawa T."/>
            <person name="Hill E.W."/>
            <person name="Jurka J."/>
            <person name="Kiialainen A."/>
            <person name="Lindgren G."/>
            <person name="Liu J."/>
            <person name="Magnani E."/>
            <person name="Mickelson J.R."/>
            <person name="Murray J."/>
            <person name="Nergadze S.G."/>
            <person name="Onofrio R."/>
            <person name="Pedroni S."/>
            <person name="Piras M.F."/>
            <person name="Raudsepp T."/>
            <person name="Rocchi M."/>
            <person name="Roeed K.H."/>
            <person name="Ryder O.A."/>
            <person name="Searle S."/>
            <person name="Skow L."/>
            <person name="Swinburne J.E."/>
            <person name="Syvaenen A.C."/>
            <person name="Tozaki T."/>
            <person name="Valberg S.J."/>
            <person name="Vaudin M."/>
            <person name="White J.R."/>
            <person name="Zody M.C."/>
            <person name="Lander E.S."/>
            <person name="Lindblad-Toh K."/>
        </authorList>
    </citation>
    <scope>NUCLEOTIDE SEQUENCE [LARGE SCALE GENOMIC DNA]</scope>
    <source>
        <strain evidence="7 8">Thoroughbred</strain>
    </source>
</reference>
<dbReference type="PANTHER" id="PTHR24221:SF241">
    <property type="entry name" value="PHOSPHATIDYLCHOLINE TRANSLOCATOR ABCB4"/>
    <property type="match status" value="1"/>
</dbReference>
<dbReference type="InterPro" id="IPR039421">
    <property type="entry name" value="Type_1_exporter"/>
</dbReference>
<keyword evidence="3 5" id="KW-1133">Transmembrane helix</keyword>
<dbReference type="GO" id="GO:0016020">
    <property type="term" value="C:membrane"/>
    <property type="evidence" value="ECO:0007669"/>
    <property type="project" value="UniProtKB-SubCell"/>
</dbReference>
<evidence type="ECO:0000256" key="4">
    <source>
        <dbReference type="ARBA" id="ARBA00023136"/>
    </source>
</evidence>
<evidence type="ECO:0000313" key="8">
    <source>
        <dbReference type="Proteomes" id="UP000002281"/>
    </source>
</evidence>
<protein>
    <recommendedName>
        <fullName evidence="6">ABC transmembrane type-1 domain-containing protein</fullName>
    </recommendedName>
</protein>
<accession>F6STR4</accession>
<dbReference type="InterPro" id="IPR011527">
    <property type="entry name" value="ABC1_TM_dom"/>
</dbReference>
<name>F6STR4_HORSE</name>
<dbReference type="AlphaFoldDB" id="F6STR4"/>
<dbReference type="InParanoid" id="F6STR4"/>
<dbReference type="GO" id="GO:0005524">
    <property type="term" value="F:ATP binding"/>
    <property type="evidence" value="ECO:0007669"/>
    <property type="project" value="InterPro"/>
</dbReference>
<evidence type="ECO:0000256" key="5">
    <source>
        <dbReference type="SAM" id="Phobius"/>
    </source>
</evidence>
<keyword evidence="8" id="KW-1185">Reference proteome</keyword>
<sequence>LGTGIIISFIYGWQLTLLLLSIVPIIAVSGIFEMKTLAGNAKREKRTGNLKAPLLIKICSTLHVATEAMENIWTVVSLTQERRFESMYVEKVYGAYRNSVWKAPFMYFSYAGCFLFGAYLIMNGHMQRPVGVFCGL</sequence>
<dbReference type="STRING" id="9796.ENSECAP00000003800"/>
<proteinExistence type="predicted"/>
<dbReference type="GeneTree" id="ENSGT00940000159418"/>
<dbReference type="PROSITE" id="PS50929">
    <property type="entry name" value="ABC_TM1F"/>
    <property type="match status" value="1"/>
</dbReference>
<dbReference type="Proteomes" id="UP000002281">
    <property type="component" value="Chromosome 4"/>
</dbReference>
<keyword evidence="4 5" id="KW-0472">Membrane</keyword>
<dbReference type="Gene3D" id="1.20.1560.10">
    <property type="entry name" value="ABC transporter type 1, transmembrane domain"/>
    <property type="match status" value="1"/>
</dbReference>
<dbReference type="Bgee" id="ENSECAG00000005499">
    <property type="expression patterns" value="Expressed in trophoblast"/>
</dbReference>
<dbReference type="PaxDb" id="9796-ENSECAP00000003800"/>
<dbReference type="PANTHER" id="PTHR24221">
    <property type="entry name" value="ATP-BINDING CASSETTE SUB-FAMILY B"/>
    <property type="match status" value="1"/>
</dbReference>
<dbReference type="GO" id="GO:0140359">
    <property type="term" value="F:ABC-type transporter activity"/>
    <property type="evidence" value="ECO:0007669"/>
    <property type="project" value="InterPro"/>
</dbReference>
<dbReference type="SUPFAM" id="SSF90123">
    <property type="entry name" value="ABC transporter transmembrane region"/>
    <property type="match status" value="1"/>
</dbReference>
<reference evidence="7" key="2">
    <citation type="submission" date="2025-08" db="UniProtKB">
        <authorList>
            <consortium name="Ensembl"/>
        </authorList>
    </citation>
    <scope>IDENTIFICATION</scope>
    <source>
        <strain evidence="7">Thoroughbred</strain>
    </source>
</reference>
<dbReference type="Pfam" id="PF00664">
    <property type="entry name" value="ABC_membrane"/>
    <property type="match status" value="1"/>
</dbReference>
<feature type="domain" description="ABC transmembrane type-1" evidence="6">
    <location>
        <begin position="1"/>
        <end position="126"/>
    </location>
</feature>
<dbReference type="OMA" id="HCVVFMS"/>